<feature type="chain" id="PRO_5008381749" description="DUF995 domain-containing protein" evidence="1">
    <location>
        <begin position="20"/>
        <end position="145"/>
    </location>
</feature>
<dbReference type="Proteomes" id="UP000199600">
    <property type="component" value="Unassembled WGS sequence"/>
</dbReference>
<gene>
    <name evidence="2" type="ORF">PROAA_2890004</name>
</gene>
<feature type="signal peptide" evidence="1">
    <location>
        <begin position="1"/>
        <end position="19"/>
    </location>
</feature>
<name>A0A1A8XUB3_9RHOO</name>
<dbReference type="AlphaFoldDB" id="A0A1A8XUB3"/>
<keyword evidence="1" id="KW-0732">Signal</keyword>
<reference evidence="2 3" key="1">
    <citation type="submission" date="2016-06" db="EMBL/GenBank/DDBJ databases">
        <authorList>
            <person name="Kjaerup R.B."/>
            <person name="Dalgaard T.S."/>
            <person name="Juul-Madsen H.R."/>
        </authorList>
    </citation>
    <scope>NUCLEOTIDE SEQUENCE [LARGE SCALE GENOMIC DNA]</scope>
    <source>
        <strain evidence="2">2</strain>
    </source>
</reference>
<organism evidence="2 3">
    <name type="scientific">Candidatus Propionivibrio aalborgensis</name>
    <dbReference type="NCBI Taxonomy" id="1860101"/>
    <lineage>
        <taxon>Bacteria</taxon>
        <taxon>Pseudomonadati</taxon>
        <taxon>Pseudomonadota</taxon>
        <taxon>Betaproteobacteria</taxon>
        <taxon>Rhodocyclales</taxon>
        <taxon>Rhodocyclaceae</taxon>
        <taxon>Propionivibrio</taxon>
    </lineage>
</organism>
<dbReference type="InterPro" id="IPR009337">
    <property type="entry name" value="DUF995"/>
</dbReference>
<evidence type="ECO:0000313" key="3">
    <source>
        <dbReference type="Proteomes" id="UP000199600"/>
    </source>
</evidence>
<dbReference type="RefSeq" id="WP_186411309.1">
    <property type="nucleotide sequence ID" value="NZ_FLQY01000211.1"/>
</dbReference>
<evidence type="ECO:0000313" key="2">
    <source>
        <dbReference type="EMBL" id="SBT08655.1"/>
    </source>
</evidence>
<dbReference type="Pfam" id="PF06191">
    <property type="entry name" value="DUF995"/>
    <property type="match status" value="1"/>
</dbReference>
<keyword evidence="3" id="KW-1185">Reference proteome</keyword>
<evidence type="ECO:0008006" key="4">
    <source>
        <dbReference type="Google" id="ProtNLM"/>
    </source>
</evidence>
<proteinExistence type="predicted"/>
<dbReference type="EMBL" id="FLQY01000211">
    <property type="protein sequence ID" value="SBT08655.1"/>
    <property type="molecule type" value="Genomic_DNA"/>
</dbReference>
<protein>
    <recommendedName>
        <fullName evidence="4">DUF995 domain-containing protein</fullName>
    </recommendedName>
</protein>
<accession>A0A1A8XUB3</accession>
<sequence length="145" mass="15998">MPKSLATLLLLAISMQALADPLLLDDLKSQNGVRLTVDELRVLMPGAKVVSRVETTGSTRYWMNELDGKFVASSDNRSGMGGMSGNTTAQGTWSVADNGTYCVTLEWRKLTENWCRYIFRLGDKYYGVSSLASGTTKAHEFEFSK</sequence>
<evidence type="ECO:0000256" key="1">
    <source>
        <dbReference type="SAM" id="SignalP"/>
    </source>
</evidence>